<dbReference type="PANTHER" id="PTHR31964">
    <property type="entry name" value="ADENINE NUCLEOTIDE ALPHA HYDROLASES-LIKE SUPERFAMILY PROTEIN"/>
    <property type="match status" value="1"/>
</dbReference>
<evidence type="ECO:0000259" key="2">
    <source>
        <dbReference type="Pfam" id="PF00582"/>
    </source>
</evidence>
<dbReference type="Pfam" id="PF00582">
    <property type="entry name" value="Usp"/>
    <property type="match status" value="1"/>
</dbReference>
<name>A0A6L5GE18_9ACTN</name>
<dbReference type="PANTHER" id="PTHR31964:SF113">
    <property type="entry name" value="USPA DOMAIN-CONTAINING PROTEIN"/>
    <property type="match status" value="1"/>
</dbReference>
<evidence type="ECO:0000256" key="1">
    <source>
        <dbReference type="ARBA" id="ARBA00008791"/>
    </source>
</evidence>
<comment type="caution">
    <text evidence="3">The sequence shown here is derived from an EMBL/GenBank/DDBJ whole genome shotgun (WGS) entry which is preliminary data.</text>
</comment>
<sequence length="154" mass="16130">MSDRESERDVVVVGVDGSPSSREALEWAMRQAETTGAKVVAVQAWLAPTDYATGGLLIPEEQWVAEASGSLNAIVSQVAAARPQVPIEQRVVKGHPVTVLVDQARGADLLVVGSRGRGGFAGALLGSVSHHVLHRAPCPVAVVRGKADGRKRTP</sequence>
<evidence type="ECO:0000313" key="3">
    <source>
        <dbReference type="EMBL" id="MQM27939.1"/>
    </source>
</evidence>
<dbReference type="RefSeq" id="WP_153027060.1">
    <property type="nucleotide sequence ID" value="NZ_WIAO01000031.1"/>
</dbReference>
<evidence type="ECO:0000313" key="4">
    <source>
        <dbReference type="Proteomes" id="UP000477750"/>
    </source>
</evidence>
<dbReference type="Proteomes" id="UP000477750">
    <property type="component" value="Unassembled WGS sequence"/>
</dbReference>
<feature type="domain" description="UspA" evidence="2">
    <location>
        <begin position="9"/>
        <end position="144"/>
    </location>
</feature>
<organism evidence="3 4">
    <name type="scientific">Glycomyces albidus</name>
    <dbReference type="NCBI Taxonomy" id="2656774"/>
    <lineage>
        <taxon>Bacteria</taxon>
        <taxon>Bacillati</taxon>
        <taxon>Actinomycetota</taxon>
        <taxon>Actinomycetes</taxon>
        <taxon>Glycomycetales</taxon>
        <taxon>Glycomycetaceae</taxon>
        <taxon>Glycomyces</taxon>
    </lineage>
</organism>
<dbReference type="SUPFAM" id="SSF52402">
    <property type="entry name" value="Adenine nucleotide alpha hydrolases-like"/>
    <property type="match status" value="1"/>
</dbReference>
<dbReference type="PRINTS" id="PR01438">
    <property type="entry name" value="UNVRSLSTRESS"/>
</dbReference>
<dbReference type="InterPro" id="IPR006015">
    <property type="entry name" value="Universal_stress_UspA"/>
</dbReference>
<dbReference type="InterPro" id="IPR006016">
    <property type="entry name" value="UspA"/>
</dbReference>
<gene>
    <name evidence="3" type="ORF">GFD30_20565</name>
</gene>
<protein>
    <submittedName>
        <fullName evidence="3">Universal stress protein</fullName>
    </submittedName>
</protein>
<keyword evidence="4" id="KW-1185">Reference proteome</keyword>
<proteinExistence type="inferred from homology"/>
<dbReference type="InterPro" id="IPR014729">
    <property type="entry name" value="Rossmann-like_a/b/a_fold"/>
</dbReference>
<dbReference type="EMBL" id="WIAO01000031">
    <property type="protein sequence ID" value="MQM27939.1"/>
    <property type="molecule type" value="Genomic_DNA"/>
</dbReference>
<dbReference type="AlphaFoldDB" id="A0A6L5GE18"/>
<comment type="similarity">
    <text evidence="1">Belongs to the universal stress protein A family.</text>
</comment>
<reference evidence="3 4" key="1">
    <citation type="submission" date="2019-10" db="EMBL/GenBank/DDBJ databases">
        <title>Glycomyces albidus sp. nov., a novel actinomycete isolated from rhizosphere soil of wheat (Triticum aestivum L.).</title>
        <authorList>
            <person name="Qian L."/>
        </authorList>
    </citation>
    <scope>NUCLEOTIDE SEQUENCE [LARGE SCALE GENOMIC DNA]</scope>
    <source>
        <strain evidence="3 4">NEAU-7082</strain>
    </source>
</reference>
<accession>A0A6L5GE18</accession>
<dbReference type="Gene3D" id="3.40.50.620">
    <property type="entry name" value="HUPs"/>
    <property type="match status" value="1"/>
</dbReference>